<dbReference type="Proteomes" id="UP000039046">
    <property type="component" value="Unassembled WGS sequence"/>
</dbReference>
<dbReference type="InterPro" id="IPR049256">
    <property type="entry name" value="Get5_C"/>
</dbReference>
<evidence type="ECO:0000313" key="2">
    <source>
        <dbReference type="EMBL" id="CEJ80471.1"/>
    </source>
</evidence>
<dbReference type="AlphaFoldDB" id="A0A0A1SQY9"/>
<accession>A0A0A1SQY9</accession>
<reference evidence="2 3" key="1">
    <citation type="journal article" date="2015" name="Genome Announc.">
        <title>Draft Genome Sequence and Gene Annotation of the Entomopathogenic Fungus Verticillium hemipterigenum.</title>
        <authorList>
            <person name="Horn F."/>
            <person name="Habel A."/>
            <person name="Scharf D.H."/>
            <person name="Dworschak J."/>
            <person name="Brakhage A.A."/>
            <person name="Guthke R."/>
            <person name="Hertweck C."/>
            <person name="Linde J."/>
        </authorList>
    </citation>
    <scope>NUCLEOTIDE SEQUENCE [LARGE SCALE GENOMIC DNA]</scope>
</reference>
<gene>
    <name evidence="2" type="ORF">VHEMI00652</name>
</gene>
<dbReference type="Gene3D" id="3.10.20.90">
    <property type="entry name" value="Phosphatidylinositol 3-kinase Catalytic Subunit, Chain A, domain 1"/>
    <property type="match status" value="1"/>
</dbReference>
<dbReference type="PROSITE" id="PS50053">
    <property type="entry name" value="UBIQUITIN_2"/>
    <property type="match status" value="1"/>
</dbReference>
<dbReference type="STRING" id="1531966.A0A0A1SQY9"/>
<dbReference type="Gene3D" id="1.10.286.70">
    <property type="entry name" value="Get5 dimerization domain"/>
    <property type="match status" value="1"/>
</dbReference>
<proteinExistence type="predicted"/>
<evidence type="ECO:0000313" key="3">
    <source>
        <dbReference type="Proteomes" id="UP000039046"/>
    </source>
</evidence>
<evidence type="ECO:0000259" key="1">
    <source>
        <dbReference type="PROSITE" id="PS50053"/>
    </source>
</evidence>
<keyword evidence="3" id="KW-1185">Reference proteome</keyword>
<sequence>MAEAAFAKTFLTTIDSRPIKLPADHIEDAKKFPARPPYILPRMPNPMSKASSAAALPGSEPSIKVILRSLRNPPIDISLSSQPLTTSLHDVKQAVSSQARIPADKIKLLVNKRPVQDTKILRDVLGIEDGAAVPKSIEFAVMVLGGAASVLPAEDEKKAPVAGGPMPVDDSFWADLKAFLMQRLKDESLGTDMAETFKSRWASRTSAP</sequence>
<dbReference type="SUPFAM" id="SSF54236">
    <property type="entry name" value="Ubiquitin-like"/>
    <property type="match status" value="1"/>
</dbReference>
<feature type="domain" description="Ubiquitin-like" evidence="1">
    <location>
        <begin position="63"/>
        <end position="133"/>
    </location>
</feature>
<organism evidence="2 3">
    <name type="scientific">[Torrubiella] hemipterigena</name>
    <dbReference type="NCBI Taxonomy" id="1531966"/>
    <lineage>
        <taxon>Eukaryota</taxon>
        <taxon>Fungi</taxon>
        <taxon>Dikarya</taxon>
        <taxon>Ascomycota</taxon>
        <taxon>Pezizomycotina</taxon>
        <taxon>Sordariomycetes</taxon>
        <taxon>Hypocreomycetidae</taxon>
        <taxon>Hypocreales</taxon>
        <taxon>Clavicipitaceae</taxon>
        <taxon>Clavicipitaceae incertae sedis</taxon>
        <taxon>'Torrubiella' clade</taxon>
    </lineage>
</organism>
<dbReference type="OrthoDB" id="5366541at2759"/>
<protein>
    <recommendedName>
        <fullName evidence="1">Ubiquitin-like domain-containing protein</fullName>
    </recommendedName>
</protein>
<dbReference type="Pfam" id="PF12754">
    <property type="entry name" value="Get5_N"/>
    <property type="match status" value="1"/>
</dbReference>
<dbReference type="InterPro" id="IPR024737">
    <property type="entry name" value="Get5_N"/>
</dbReference>
<dbReference type="EMBL" id="CDHN01000001">
    <property type="protein sequence ID" value="CEJ80471.1"/>
    <property type="molecule type" value="Genomic_DNA"/>
</dbReference>
<name>A0A0A1SQY9_9HYPO</name>
<dbReference type="Pfam" id="PF17183">
    <property type="entry name" value="Get5_C"/>
    <property type="match status" value="1"/>
</dbReference>
<dbReference type="CDD" id="cd17039">
    <property type="entry name" value="Ubl_ubiquitin_like"/>
    <property type="match status" value="1"/>
</dbReference>
<dbReference type="InterPro" id="IPR000626">
    <property type="entry name" value="Ubiquitin-like_dom"/>
</dbReference>
<dbReference type="HOGENOM" id="CLU_075131_0_0_1"/>
<dbReference type="InterPro" id="IPR029071">
    <property type="entry name" value="Ubiquitin-like_domsf"/>
</dbReference>